<dbReference type="Proteomes" id="UP001522450">
    <property type="component" value="Unassembled WGS sequence"/>
</dbReference>
<feature type="domain" description="DUF6980" evidence="1">
    <location>
        <begin position="39"/>
        <end position="78"/>
    </location>
</feature>
<evidence type="ECO:0000313" key="3">
    <source>
        <dbReference type="Proteomes" id="UP001522450"/>
    </source>
</evidence>
<keyword evidence="3" id="KW-1185">Reference proteome</keyword>
<sequence length="83" mass="10015">MHKCEMMNAFIFDNDEYYYNPDLLVRYVEKHDDYGLPYRSGKDYVKYVKKIDEYGGKYSDKKLKMVQIIYCPWCGAELKMLDS</sequence>
<gene>
    <name evidence="2" type="ORF">GYN21_02470</name>
</gene>
<evidence type="ECO:0000259" key="1">
    <source>
        <dbReference type="Pfam" id="PF22400"/>
    </source>
</evidence>
<organism evidence="2 3">
    <name type="scientific">Pseudolactococcus carnosus</name>
    <dbReference type="NCBI Taxonomy" id="2749961"/>
    <lineage>
        <taxon>Bacteria</taxon>
        <taxon>Bacillati</taxon>
        <taxon>Bacillota</taxon>
        <taxon>Bacilli</taxon>
        <taxon>Lactobacillales</taxon>
        <taxon>Streptococcaceae</taxon>
        <taxon>Pseudolactococcus</taxon>
    </lineage>
</organism>
<dbReference type="Pfam" id="PF22400">
    <property type="entry name" value="DUF6980"/>
    <property type="match status" value="1"/>
</dbReference>
<comment type="caution">
    <text evidence="2">The sequence shown here is derived from an EMBL/GenBank/DDBJ whole genome shotgun (WGS) entry which is preliminary data.</text>
</comment>
<dbReference type="InterPro" id="IPR053918">
    <property type="entry name" value="DUF6980"/>
</dbReference>
<accession>A0ABT0AR19</accession>
<protein>
    <recommendedName>
        <fullName evidence="1">DUF6980 domain-containing protein</fullName>
    </recommendedName>
</protein>
<name>A0ABT0AR19_9LACT</name>
<dbReference type="EMBL" id="JAAECS010000002">
    <property type="protein sequence ID" value="MCJ1989074.1"/>
    <property type="molecule type" value="Genomic_DNA"/>
</dbReference>
<reference evidence="2 3" key="1">
    <citation type="journal article" date="2022" name="Microbiol. Res.">
        <title>Comparative genome analysis, predicted lifestyle and antimicrobial strategies of Lactococcus carnosus and Lactococcus paracarnosus isolated from meat.</title>
        <authorList>
            <person name="Werum V."/>
            <person name="Ehrmann M."/>
            <person name="Vogel R."/>
            <person name="Hilgarth M."/>
        </authorList>
    </citation>
    <scope>NUCLEOTIDE SEQUENCE [LARGE SCALE GENOMIC DNA]</scope>
    <source>
        <strain evidence="2 3">TMW22177</strain>
    </source>
</reference>
<proteinExistence type="predicted"/>
<dbReference type="RefSeq" id="WP_244034228.1">
    <property type="nucleotide sequence ID" value="NZ_JAAECS010000002.1"/>
</dbReference>
<evidence type="ECO:0000313" key="2">
    <source>
        <dbReference type="EMBL" id="MCJ1989074.1"/>
    </source>
</evidence>